<dbReference type="CDD" id="cd04730">
    <property type="entry name" value="NPD_like"/>
    <property type="match status" value="1"/>
</dbReference>
<evidence type="ECO:0000313" key="10">
    <source>
        <dbReference type="EMBL" id="NYF54031.1"/>
    </source>
</evidence>
<comment type="cofactor">
    <cofactor evidence="1">
        <name>FMN</name>
        <dbReference type="ChEBI" id="CHEBI:58210"/>
    </cofactor>
</comment>
<organism evidence="10 11">
    <name type="scientific">Tunturiibacter lichenicola</name>
    <dbReference type="NCBI Taxonomy" id="2051959"/>
    <lineage>
        <taxon>Bacteria</taxon>
        <taxon>Pseudomonadati</taxon>
        <taxon>Acidobacteriota</taxon>
        <taxon>Terriglobia</taxon>
        <taxon>Terriglobales</taxon>
        <taxon>Acidobacteriaceae</taxon>
        <taxon>Tunturiibacter</taxon>
    </lineage>
</organism>
<accession>A0A7Y9NR59</accession>
<dbReference type="PANTHER" id="PTHR42747:SF3">
    <property type="entry name" value="NITRONATE MONOOXYGENASE-RELATED"/>
    <property type="match status" value="1"/>
</dbReference>
<dbReference type="Pfam" id="PF03060">
    <property type="entry name" value="NMO"/>
    <property type="match status" value="1"/>
</dbReference>
<keyword evidence="5" id="KW-0288">FMN</keyword>
<gene>
    <name evidence="10" type="ORF">HDF12_004430</name>
</gene>
<dbReference type="Proteomes" id="UP000534186">
    <property type="component" value="Unassembled WGS sequence"/>
</dbReference>
<comment type="catalytic activity">
    <reaction evidence="9">
        <text>3 propionate 3-nitronate + 3 O2 + H2O = 3 3-oxopropanoate + 2 nitrate + nitrite + H2O2 + 3 H(+)</text>
        <dbReference type="Rhea" id="RHEA:57332"/>
        <dbReference type="ChEBI" id="CHEBI:15377"/>
        <dbReference type="ChEBI" id="CHEBI:15378"/>
        <dbReference type="ChEBI" id="CHEBI:15379"/>
        <dbReference type="ChEBI" id="CHEBI:16240"/>
        <dbReference type="ChEBI" id="CHEBI:16301"/>
        <dbReference type="ChEBI" id="CHEBI:17632"/>
        <dbReference type="ChEBI" id="CHEBI:33190"/>
        <dbReference type="ChEBI" id="CHEBI:136067"/>
    </reaction>
</comment>
<keyword evidence="7 10" id="KW-0503">Monooxygenase</keyword>
<dbReference type="GO" id="GO:0009636">
    <property type="term" value="P:response to toxic substance"/>
    <property type="evidence" value="ECO:0007669"/>
    <property type="project" value="UniProtKB-KW"/>
</dbReference>
<keyword evidence="3" id="KW-0216">Detoxification</keyword>
<dbReference type="Gene3D" id="3.20.20.70">
    <property type="entry name" value="Aldolase class I"/>
    <property type="match status" value="1"/>
</dbReference>
<name>A0A7Y9NR59_9BACT</name>
<sequence length="348" mass="37192">MSSQRLTASVSNYGGLGSFGAHGLKPEAIRNVIREIKALTTKPFAMNLWVSTEDEGAVASTEEAFHRSLSPLAKHIESVGGATPSYRPYEPIRFEDQVQVLLDEGISVFSFIYGIPSKQILDEFRHQGIVLIGTATTVDEAIALEQAGVDVIAASGFEAGGHRGSFLQPSEDSLTGTMALVPQVVDAVRLPVVAAGGIGDARGIVAAFALGAEGVQMGTAFLACEESGANTLHRKALLSGQARQTALTRGFTGRLARGIKNRLLDELNQNNIEILPYPLQRALVRHLSIPAEKAGRPELLPLWSGQSANLARCTHVRALLDTLVKEISEIGGAVQSWSAHRQLEEAQE</sequence>
<reference evidence="10 11" key="1">
    <citation type="submission" date="2020-07" db="EMBL/GenBank/DDBJ databases">
        <title>Genomic Encyclopedia of Type Strains, Phase IV (KMG-V): Genome sequencing to study the core and pangenomes of soil and plant-associated prokaryotes.</title>
        <authorList>
            <person name="Whitman W."/>
        </authorList>
    </citation>
    <scope>NUCLEOTIDE SEQUENCE [LARGE SCALE GENOMIC DNA]</scope>
    <source>
        <strain evidence="10 11">M8UP30</strain>
    </source>
</reference>
<evidence type="ECO:0000256" key="5">
    <source>
        <dbReference type="ARBA" id="ARBA00022643"/>
    </source>
</evidence>
<comment type="caution">
    <text evidence="10">The sequence shown here is derived from an EMBL/GenBank/DDBJ whole genome shotgun (WGS) entry which is preliminary data.</text>
</comment>
<dbReference type="InterPro" id="IPR013785">
    <property type="entry name" value="Aldolase_TIM"/>
</dbReference>
<proteinExistence type="inferred from homology"/>
<evidence type="ECO:0000256" key="7">
    <source>
        <dbReference type="ARBA" id="ARBA00023033"/>
    </source>
</evidence>
<evidence type="ECO:0000256" key="2">
    <source>
        <dbReference type="ARBA" id="ARBA00009881"/>
    </source>
</evidence>
<evidence type="ECO:0000313" key="11">
    <source>
        <dbReference type="Proteomes" id="UP000534186"/>
    </source>
</evidence>
<evidence type="ECO:0000256" key="9">
    <source>
        <dbReference type="ARBA" id="ARBA00049401"/>
    </source>
</evidence>
<protein>
    <recommendedName>
        <fullName evidence="8">Propionate 3-nitronate monooxygenase</fullName>
    </recommendedName>
</protein>
<evidence type="ECO:0000256" key="8">
    <source>
        <dbReference type="ARBA" id="ARBA00031155"/>
    </source>
</evidence>
<dbReference type="GO" id="GO:0018580">
    <property type="term" value="F:nitronate monooxygenase activity"/>
    <property type="evidence" value="ECO:0007669"/>
    <property type="project" value="InterPro"/>
</dbReference>
<keyword evidence="6 10" id="KW-0560">Oxidoreductase</keyword>
<comment type="similarity">
    <text evidence="2">Belongs to the nitronate monooxygenase family. NMO class I subfamily.</text>
</comment>
<evidence type="ECO:0000256" key="6">
    <source>
        <dbReference type="ARBA" id="ARBA00023002"/>
    </source>
</evidence>
<dbReference type="PANTHER" id="PTHR42747">
    <property type="entry name" value="NITRONATE MONOOXYGENASE-RELATED"/>
    <property type="match status" value="1"/>
</dbReference>
<dbReference type="InterPro" id="IPR004136">
    <property type="entry name" value="NMO"/>
</dbReference>
<evidence type="ECO:0000256" key="1">
    <source>
        <dbReference type="ARBA" id="ARBA00001917"/>
    </source>
</evidence>
<keyword evidence="4" id="KW-0285">Flavoprotein</keyword>
<dbReference type="AlphaFoldDB" id="A0A7Y9NR59"/>
<evidence type="ECO:0000256" key="3">
    <source>
        <dbReference type="ARBA" id="ARBA00022575"/>
    </source>
</evidence>
<evidence type="ECO:0000256" key="4">
    <source>
        <dbReference type="ARBA" id="ARBA00022630"/>
    </source>
</evidence>
<dbReference type="EMBL" id="JACCCV010000002">
    <property type="protein sequence ID" value="NYF54031.1"/>
    <property type="molecule type" value="Genomic_DNA"/>
</dbReference>
<dbReference type="SUPFAM" id="SSF51412">
    <property type="entry name" value="Inosine monophosphate dehydrogenase (IMPDH)"/>
    <property type="match status" value="1"/>
</dbReference>